<keyword evidence="6" id="KW-0479">Metal-binding</keyword>
<protein>
    <submittedName>
        <fullName evidence="12">FdhF/YdeP family oxidoreductase</fullName>
    </submittedName>
</protein>
<dbReference type="InterPro" id="IPR041953">
    <property type="entry name" value="YdeP_MopB"/>
</dbReference>
<evidence type="ECO:0000256" key="1">
    <source>
        <dbReference type="ARBA" id="ARBA00001942"/>
    </source>
</evidence>
<dbReference type="CDD" id="cd02767">
    <property type="entry name" value="MopB_ydeP"/>
    <property type="match status" value="1"/>
</dbReference>
<keyword evidence="13" id="KW-1185">Reference proteome</keyword>
<reference evidence="13" key="1">
    <citation type="journal article" date="2019" name="Int. J. Syst. Evol. Microbiol.">
        <title>The Global Catalogue of Microorganisms (GCM) 10K type strain sequencing project: providing services to taxonomists for standard genome sequencing and annotation.</title>
        <authorList>
            <consortium name="The Broad Institute Genomics Platform"/>
            <consortium name="The Broad Institute Genome Sequencing Center for Infectious Disease"/>
            <person name="Wu L."/>
            <person name="Ma J."/>
        </authorList>
    </citation>
    <scope>NUCLEOTIDE SEQUENCE [LARGE SCALE GENOMIC DNA]</scope>
    <source>
        <strain evidence="13">JCM 14546</strain>
    </source>
</reference>
<dbReference type="Gene3D" id="2.40.40.20">
    <property type="match status" value="1"/>
</dbReference>
<evidence type="ECO:0000256" key="4">
    <source>
        <dbReference type="ARBA" id="ARBA00022485"/>
    </source>
</evidence>
<evidence type="ECO:0000313" key="13">
    <source>
        <dbReference type="Proteomes" id="UP001500755"/>
    </source>
</evidence>
<comment type="caution">
    <text evidence="12">The sequence shown here is derived from an EMBL/GenBank/DDBJ whole genome shotgun (WGS) entry which is preliminary data.</text>
</comment>
<feature type="domain" description="Molybdopterin dinucleotide-binding" evidence="11">
    <location>
        <begin position="680"/>
        <end position="786"/>
    </location>
</feature>
<evidence type="ECO:0000256" key="8">
    <source>
        <dbReference type="ARBA" id="ARBA00023004"/>
    </source>
</evidence>
<dbReference type="InterPro" id="IPR050123">
    <property type="entry name" value="Prok_molybdopt-oxidoreductase"/>
</dbReference>
<dbReference type="RefSeq" id="WP_344308723.1">
    <property type="nucleotide sequence ID" value="NZ_BAAANO010000015.1"/>
</dbReference>
<dbReference type="NCBIfam" id="TIGR01701">
    <property type="entry name" value="Fdhalpha-like"/>
    <property type="match status" value="1"/>
</dbReference>
<evidence type="ECO:0000256" key="6">
    <source>
        <dbReference type="ARBA" id="ARBA00022723"/>
    </source>
</evidence>
<keyword evidence="7" id="KW-0560">Oxidoreductase</keyword>
<gene>
    <name evidence="12" type="ORF">GCM10009755_16710</name>
</gene>
<dbReference type="PANTHER" id="PTHR43105:SF4">
    <property type="entry name" value="PROTEIN YDEP"/>
    <property type="match status" value="1"/>
</dbReference>
<comment type="cofactor">
    <cofactor evidence="2">
        <name>[4Fe-4S] cluster</name>
        <dbReference type="ChEBI" id="CHEBI:49883"/>
    </cofactor>
</comment>
<comment type="similarity">
    <text evidence="3">Belongs to the prokaryotic molybdopterin-containing oxidoreductase family.</text>
</comment>
<keyword evidence="9" id="KW-0411">Iron-sulfur</keyword>
<evidence type="ECO:0000259" key="11">
    <source>
        <dbReference type="Pfam" id="PF01568"/>
    </source>
</evidence>
<dbReference type="InterPro" id="IPR037951">
    <property type="entry name" value="MopB_CT_YdeP"/>
</dbReference>
<dbReference type="InterPro" id="IPR006656">
    <property type="entry name" value="Mopterin_OxRdtase"/>
</dbReference>
<evidence type="ECO:0000256" key="7">
    <source>
        <dbReference type="ARBA" id="ARBA00023002"/>
    </source>
</evidence>
<dbReference type="Pfam" id="PF01568">
    <property type="entry name" value="Molydop_binding"/>
    <property type="match status" value="1"/>
</dbReference>
<dbReference type="InterPro" id="IPR006657">
    <property type="entry name" value="MoPterin_dinucl-bd_dom"/>
</dbReference>
<dbReference type="Proteomes" id="UP001500755">
    <property type="component" value="Unassembled WGS sequence"/>
</dbReference>
<keyword evidence="8" id="KW-0408">Iron</keyword>
<dbReference type="InterPro" id="IPR010046">
    <property type="entry name" value="Mopterin_OxRdtse_a_bac"/>
</dbReference>
<comment type="cofactor">
    <cofactor evidence="1">
        <name>Mo-bis(molybdopterin guanine dinucleotide)</name>
        <dbReference type="ChEBI" id="CHEBI:60539"/>
    </cofactor>
</comment>
<keyword evidence="5" id="KW-0500">Molybdenum</keyword>
<dbReference type="SUPFAM" id="SSF53706">
    <property type="entry name" value="Formate dehydrogenase/DMSO reductase, domains 1-3"/>
    <property type="match status" value="1"/>
</dbReference>
<name>A0ABP5EVV9_9MICO</name>
<dbReference type="InterPro" id="IPR009010">
    <property type="entry name" value="Asp_de-COase-like_dom_sf"/>
</dbReference>
<accession>A0ABP5EVV9</accession>
<dbReference type="PIRSF" id="PIRSF000144">
    <property type="entry name" value="CbbBc"/>
    <property type="match status" value="1"/>
</dbReference>
<dbReference type="Pfam" id="PF00384">
    <property type="entry name" value="Molybdopterin"/>
    <property type="match status" value="1"/>
</dbReference>
<proteinExistence type="inferred from homology"/>
<evidence type="ECO:0000256" key="2">
    <source>
        <dbReference type="ARBA" id="ARBA00001966"/>
    </source>
</evidence>
<evidence type="ECO:0000313" key="12">
    <source>
        <dbReference type="EMBL" id="GAA2007130.1"/>
    </source>
</evidence>
<sequence length="810" mass="88483">MALQKIIDTAVTKAKTALGSPDVPDIDESGLRVGKPYVHAVGVGGVAHAMEHSLREMGPVRTGQTLLKLNQAHGFDCMSCAWADPDASERSPFEFCENGAKAVAAEATRKRVKPEFFAEHSISELAMHDDYWLNRQGRLTQPMFKDEGSDHYVPVSWKVAFGLIAEQLQSLESPDEAAFYTSGRASNEAAFMYQLLVRGYGTNNLPDCSNMCHESSGTALGSTIGIGKGSVSLRDLEESKLVFVVGQNPATNHPRMLSALEKVKQNGGIVVGINPLPEAGLINYRNPQTVRGVIGKGTAIGDHHLQVRLGGDQAVFRGLGKFLLEAERAGRHTLGMETVFDHAFIERYTNGFDSWISALESTTWEEIEKASGIPEARIREMGELLLESDRTVVCWAMGLTQHRHSVDTIKEVVNVILAQGNIGRPGAGLCPVRGHSNVQGDRTMGIFEKMPESFHDSLDGHFEFASPRAHGTDAVNTIRGMRDGRITFFMGLGGNFVKAAPDTIVTEAALRSCEMTVQISTKLNHSHFAAGKRALILPTLGRTDLDVQRSGPQKVTVEDSMSMVHSSQGSLTPPSGDLHSEVAIICHLAIALLCDENGNPKPGTPQVDWNAAMNDYSVIRRHIAEVIPGFRDFEKRIEEPGGFKLPHGPQDSRTFTTESGKAEFSGADLDWLEVPAGRVMLQTLRSHDQFNTTIYGQDDRYRGIHNGRRVVFLNPLDCQELGVADGDYVDLVSEWEDGRNRVAPRFRVVEYDTTKSAAAAYYPETNVLVPLDSTARESGTPTSKSVLVRVEKSEIQEPLTDVEAALAAVN</sequence>
<evidence type="ECO:0000256" key="3">
    <source>
        <dbReference type="ARBA" id="ARBA00010312"/>
    </source>
</evidence>
<evidence type="ECO:0000256" key="9">
    <source>
        <dbReference type="ARBA" id="ARBA00023014"/>
    </source>
</evidence>
<dbReference type="SUPFAM" id="SSF50692">
    <property type="entry name" value="ADC-like"/>
    <property type="match status" value="1"/>
</dbReference>
<dbReference type="Gene3D" id="3.40.50.740">
    <property type="match status" value="1"/>
</dbReference>
<evidence type="ECO:0000256" key="5">
    <source>
        <dbReference type="ARBA" id="ARBA00022505"/>
    </source>
</evidence>
<feature type="domain" description="Molybdopterin oxidoreductase" evidence="10">
    <location>
        <begin position="138"/>
        <end position="520"/>
    </location>
</feature>
<dbReference type="CDD" id="cd02787">
    <property type="entry name" value="MopB_CT_ydeP"/>
    <property type="match status" value="1"/>
</dbReference>
<organism evidence="12 13">
    <name type="scientific">Brevibacterium samyangense</name>
    <dbReference type="NCBI Taxonomy" id="366888"/>
    <lineage>
        <taxon>Bacteria</taxon>
        <taxon>Bacillati</taxon>
        <taxon>Actinomycetota</taxon>
        <taxon>Actinomycetes</taxon>
        <taxon>Micrococcales</taxon>
        <taxon>Brevibacteriaceae</taxon>
        <taxon>Brevibacterium</taxon>
    </lineage>
</organism>
<evidence type="ECO:0000259" key="10">
    <source>
        <dbReference type="Pfam" id="PF00384"/>
    </source>
</evidence>
<dbReference type="Gene3D" id="3.40.228.10">
    <property type="entry name" value="Dimethylsulfoxide Reductase, domain 2"/>
    <property type="match status" value="1"/>
</dbReference>
<dbReference type="PANTHER" id="PTHR43105">
    <property type="entry name" value="RESPIRATORY NITRATE REDUCTASE"/>
    <property type="match status" value="1"/>
</dbReference>
<keyword evidence="4" id="KW-0004">4Fe-4S</keyword>
<dbReference type="EMBL" id="BAAANO010000015">
    <property type="protein sequence ID" value="GAA2007130.1"/>
    <property type="molecule type" value="Genomic_DNA"/>
</dbReference>